<sequence>MTLKFHKIILICAYTYLIFQYFTTSFMDSHEEIDIVYIYRIPGNLKKISKQLRMFRNNYTQINFNYTRPMRFSTDLKFILKWTEAFSHYSSSVFKNGQQAFIEQNCSYYNCYLTNDKSLISDPTQFDAILFDVENNWDSFPLIRISFQKYIFTASESASNYPICPPHFDDFYNYTWSYRLDSDIRWSYITILDTKGNFVGPKVNMTWINPMLPTSNSVKEKLKTKKKTAAWFVSNCQSQSKRENVTNHLNIALKKYDLKVDIYGWCGKLTCPRDRLDDCLELLQDHYYFYLAFENSLSEDYVTEKILYPMQHYTVPIVYGGANYSRFLPPGSYINAREHDVETIAKIMVKAIQEPKVYEEYFRWHNHYVYKETPEVADVCTLCELLNDPKRNQSVVKNFRKWWNPNYEKLCGDDLKHMQQLNKFTL</sequence>
<proteinExistence type="predicted"/>
<evidence type="ECO:0000313" key="2">
    <source>
        <dbReference type="Proteomes" id="UP000824533"/>
    </source>
</evidence>
<gene>
    <name evidence="1" type="ORF">K1T71_011746</name>
</gene>
<keyword evidence="2" id="KW-1185">Reference proteome</keyword>
<reference evidence="1 2" key="1">
    <citation type="journal article" date="2021" name="Front. Genet.">
        <title>Chromosome-Level Genome Assembly Reveals Significant Gene Expansion in the Toll and IMD Signaling Pathways of Dendrolimus kikuchii.</title>
        <authorList>
            <person name="Zhou J."/>
            <person name="Wu P."/>
            <person name="Xiong Z."/>
            <person name="Liu N."/>
            <person name="Zhao N."/>
            <person name="Ji M."/>
            <person name="Qiu Y."/>
            <person name="Yang B."/>
        </authorList>
    </citation>
    <scope>NUCLEOTIDE SEQUENCE [LARGE SCALE GENOMIC DNA]</scope>
    <source>
        <strain evidence="1">Ann1</strain>
    </source>
</reference>
<name>A0ACC1CM02_9NEOP</name>
<evidence type="ECO:0000313" key="1">
    <source>
        <dbReference type="EMBL" id="KAJ0172607.1"/>
    </source>
</evidence>
<comment type="caution">
    <text evidence="1">The sequence shown here is derived from an EMBL/GenBank/DDBJ whole genome shotgun (WGS) entry which is preliminary data.</text>
</comment>
<accession>A0ACC1CM02</accession>
<dbReference type="Proteomes" id="UP000824533">
    <property type="component" value="Linkage Group LG21"/>
</dbReference>
<dbReference type="EMBL" id="CM034407">
    <property type="protein sequence ID" value="KAJ0172607.1"/>
    <property type="molecule type" value="Genomic_DNA"/>
</dbReference>
<protein>
    <submittedName>
        <fullName evidence="1">Uncharacterized protein</fullName>
    </submittedName>
</protein>
<organism evidence="1 2">
    <name type="scientific">Dendrolimus kikuchii</name>
    <dbReference type="NCBI Taxonomy" id="765133"/>
    <lineage>
        <taxon>Eukaryota</taxon>
        <taxon>Metazoa</taxon>
        <taxon>Ecdysozoa</taxon>
        <taxon>Arthropoda</taxon>
        <taxon>Hexapoda</taxon>
        <taxon>Insecta</taxon>
        <taxon>Pterygota</taxon>
        <taxon>Neoptera</taxon>
        <taxon>Endopterygota</taxon>
        <taxon>Lepidoptera</taxon>
        <taxon>Glossata</taxon>
        <taxon>Ditrysia</taxon>
        <taxon>Bombycoidea</taxon>
        <taxon>Lasiocampidae</taxon>
        <taxon>Dendrolimus</taxon>
    </lineage>
</organism>